<evidence type="ECO:0000313" key="10">
    <source>
        <dbReference type="EMBL" id="MBA4628421.1"/>
    </source>
</evidence>
<reference evidence="10" key="2">
    <citation type="submission" date="2020-07" db="EMBL/GenBank/DDBJ databases">
        <authorList>
            <person name="Vera ALvarez R."/>
            <person name="Arias-Moreno D.M."/>
            <person name="Jimenez-Jacinto V."/>
            <person name="Jimenez-Bremont J.F."/>
            <person name="Swaminathan K."/>
            <person name="Moose S.P."/>
            <person name="Guerrero-Gonzalez M.L."/>
            <person name="Marino-Ramirez L."/>
            <person name="Landsman D."/>
            <person name="Rodriguez-Kessler M."/>
            <person name="Delgado-Sanchez P."/>
        </authorList>
    </citation>
    <scope>NUCLEOTIDE SEQUENCE</scope>
    <source>
        <tissue evidence="10">Cladode</tissue>
    </source>
</reference>
<dbReference type="Pfam" id="PF01103">
    <property type="entry name" value="Omp85"/>
    <property type="match status" value="1"/>
</dbReference>
<keyword evidence="6" id="KW-0472">Membrane</keyword>
<feature type="domain" description="Bacterial surface antigen (D15)" evidence="9">
    <location>
        <begin position="159"/>
        <end position="461"/>
    </location>
</feature>
<dbReference type="PANTHER" id="PTHR12815:SF18">
    <property type="entry name" value="SORTING AND ASSEMBLY MACHINERY COMPONENT 50 HOMOLOG"/>
    <property type="match status" value="1"/>
</dbReference>
<dbReference type="Gene3D" id="3.10.20.310">
    <property type="entry name" value="membrane protein fhac"/>
    <property type="match status" value="1"/>
</dbReference>
<keyword evidence="5" id="KW-1002">Plastid outer membrane</keyword>
<evidence type="ECO:0000256" key="4">
    <source>
        <dbReference type="ARBA" id="ARBA00022692"/>
    </source>
</evidence>
<evidence type="ECO:0000259" key="9">
    <source>
        <dbReference type="Pfam" id="PF01103"/>
    </source>
</evidence>
<comment type="similarity">
    <text evidence="2">Belongs to the SAM50/omp85 family.</text>
</comment>
<feature type="region of interest" description="Disordered" evidence="8">
    <location>
        <begin position="369"/>
        <end position="388"/>
    </location>
</feature>
<evidence type="ECO:0000256" key="3">
    <source>
        <dbReference type="ARBA" id="ARBA00022452"/>
    </source>
</evidence>
<accession>A0A7C9CWS7</accession>
<evidence type="ECO:0000256" key="1">
    <source>
        <dbReference type="ARBA" id="ARBA00004374"/>
    </source>
</evidence>
<evidence type="ECO:0000256" key="8">
    <source>
        <dbReference type="SAM" id="MobiDB-lite"/>
    </source>
</evidence>
<keyword evidence="5" id="KW-0934">Plastid</keyword>
<keyword evidence="4" id="KW-0812">Transmembrane</keyword>
<dbReference type="EMBL" id="GISG01066009">
    <property type="protein sequence ID" value="MBA4628421.1"/>
    <property type="molecule type" value="Transcribed_RNA"/>
</dbReference>
<protein>
    <recommendedName>
        <fullName evidence="9">Bacterial surface antigen (D15) domain-containing protein</fullName>
    </recommendedName>
</protein>
<dbReference type="GO" id="GO:0009707">
    <property type="term" value="C:chloroplast outer membrane"/>
    <property type="evidence" value="ECO:0007669"/>
    <property type="project" value="UniProtKB-SubCell"/>
</dbReference>
<reference evidence="10" key="1">
    <citation type="journal article" date="2013" name="J. Plant Res.">
        <title>Effect of fungi and light on seed germination of three Opuntia species from semiarid lands of central Mexico.</title>
        <authorList>
            <person name="Delgado-Sanchez P."/>
            <person name="Jimenez-Bremont J.F."/>
            <person name="Guerrero-Gonzalez Mde L."/>
            <person name="Flores J."/>
        </authorList>
    </citation>
    <scope>NUCLEOTIDE SEQUENCE</scope>
    <source>
        <tissue evidence="10">Cladode</tissue>
    </source>
</reference>
<evidence type="ECO:0000256" key="5">
    <source>
        <dbReference type="ARBA" id="ARBA00022805"/>
    </source>
</evidence>
<evidence type="ECO:0000256" key="7">
    <source>
        <dbReference type="ARBA" id="ARBA00024013"/>
    </source>
</evidence>
<dbReference type="GO" id="GO:0005741">
    <property type="term" value="C:mitochondrial outer membrane"/>
    <property type="evidence" value="ECO:0007669"/>
    <property type="project" value="UniProtKB-SubCell"/>
</dbReference>
<organism evidence="10">
    <name type="scientific">Opuntia streptacantha</name>
    <name type="common">Prickly pear cactus</name>
    <name type="synonym">Opuntia cardona</name>
    <dbReference type="NCBI Taxonomy" id="393608"/>
    <lineage>
        <taxon>Eukaryota</taxon>
        <taxon>Viridiplantae</taxon>
        <taxon>Streptophyta</taxon>
        <taxon>Embryophyta</taxon>
        <taxon>Tracheophyta</taxon>
        <taxon>Spermatophyta</taxon>
        <taxon>Magnoliopsida</taxon>
        <taxon>eudicotyledons</taxon>
        <taxon>Gunneridae</taxon>
        <taxon>Pentapetalae</taxon>
        <taxon>Caryophyllales</taxon>
        <taxon>Cactineae</taxon>
        <taxon>Cactaceae</taxon>
        <taxon>Opuntioideae</taxon>
        <taxon>Opuntia</taxon>
    </lineage>
</organism>
<evidence type="ECO:0000256" key="2">
    <source>
        <dbReference type="ARBA" id="ARBA00010913"/>
    </source>
</evidence>
<proteinExistence type="inferred from homology"/>
<dbReference type="Gene3D" id="2.40.160.50">
    <property type="entry name" value="membrane protein fhac: a member of the omp85/tpsb transporter family"/>
    <property type="match status" value="1"/>
</dbReference>
<name>A0A7C9CWS7_OPUST</name>
<comment type="subcellular location">
    <subcellularLocation>
        <location evidence="1">Mitochondrion outer membrane</location>
        <topology evidence="1">Multi-pass membrane protein</topology>
    </subcellularLocation>
    <subcellularLocation>
        <location evidence="7">Plastid</location>
        <location evidence="7">Chloroplast outer membrane</location>
    </subcellularLocation>
</comment>
<evidence type="ECO:0000256" key="6">
    <source>
        <dbReference type="ARBA" id="ARBA00023136"/>
    </source>
</evidence>
<dbReference type="AlphaFoldDB" id="A0A7C9CWS7"/>
<dbReference type="InterPro" id="IPR000184">
    <property type="entry name" value="Bac_surfAg_D15"/>
</dbReference>
<dbReference type="PANTHER" id="PTHR12815">
    <property type="entry name" value="SORTING AND ASSEMBLY MACHINERY SAMM50 PROTEIN FAMILY MEMBER"/>
    <property type="match status" value="1"/>
</dbReference>
<sequence>MLLHLKKQRERTGLKAIWSWKKKKESSDSKHNIDCSKITNLLNQLSLEAVPLRVHDVIIQGNTRTKDSAIEAVMEDLKHASTFLKIIEDACIAEARLKDLGIFEHVKLVIAAGPRELPGTVNVVYSGLEPEKLREVNVSVSTKLGAISPSVEGTLKWKNLLGLADIWDGSVSYGKDERAEFSTGVSLPRIGGWWSPVFTRVYLESQDWLKLSSYKQQSFGLALGLLSTKNHKLSYDLAWRTLTDPSKMASKSVSGELGHNLLSSIKYIYQLDARDSPWRPTRGYAYSFITQLAGLYPHGRTARFLRQEFDLRYALPLVFGNTALNFGISGGVIIPWGKKTSLPDRIFMGGSSFSPVGSLGQLGSFSGFSHRGLGPSEPRRQTKETTSTSYRDALGGDLAFAAFANISFDLPVKVLRDAGIYGHVFACAGNLVNIQEKGWYNFSPQTFLQTSRTSVGCGVVIPPTRILPAAMELNFCRVLRHSVGCDQVRGSAQFNLKF</sequence>
<dbReference type="InterPro" id="IPR039910">
    <property type="entry name" value="D15-like"/>
</dbReference>
<keyword evidence="3" id="KW-1134">Transmembrane beta strand</keyword>